<proteinExistence type="predicted"/>
<dbReference type="PANTHER" id="PTHR32432">
    <property type="entry name" value="CELL DIVISION PROTEIN FTSA-RELATED"/>
    <property type="match status" value="1"/>
</dbReference>
<name>A0A5E4PJW9_9COXI</name>
<dbReference type="SUPFAM" id="SSF53067">
    <property type="entry name" value="Actin-like ATPase domain"/>
    <property type="match status" value="1"/>
</dbReference>
<dbReference type="RefSeq" id="WP_148339967.1">
    <property type="nucleotide sequence ID" value="NZ_LR699119.1"/>
</dbReference>
<dbReference type="AlphaFoldDB" id="A0A5E4PJW9"/>
<evidence type="ECO:0000313" key="1">
    <source>
        <dbReference type="EMBL" id="VVC76661.1"/>
    </source>
</evidence>
<dbReference type="OrthoDB" id="9773403at2"/>
<organism evidence="1 2">
    <name type="scientific">Aquicella siphonis</name>
    <dbReference type="NCBI Taxonomy" id="254247"/>
    <lineage>
        <taxon>Bacteria</taxon>
        <taxon>Pseudomonadati</taxon>
        <taxon>Pseudomonadota</taxon>
        <taxon>Gammaproteobacteria</taxon>
        <taxon>Legionellales</taxon>
        <taxon>Coxiellaceae</taxon>
        <taxon>Aquicella</taxon>
    </lineage>
</organism>
<keyword evidence="2" id="KW-1185">Reference proteome</keyword>
<evidence type="ECO:0008006" key="3">
    <source>
        <dbReference type="Google" id="ProtNLM"/>
    </source>
</evidence>
<accession>A0A5E4PJW9</accession>
<dbReference type="Pfam" id="PF11104">
    <property type="entry name" value="PilM_2"/>
    <property type="match status" value="1"/>
</dbReference>
<dbReference type="EMBL" id="LR699119">
    <property type="protein sequence ID" value="VVC76661.1"/>
    <property type="molecule type" value="Genomic_DNA"/>
</dbReference>
<dbReference type="InterPro" id="IPR050696">
    <property type="entry name" value="FtsA/MreB"/>
</dbReference>
<dbReference type="PANTHER" id="PTHR32432:SF3">
    <property type="entry name" value="ETHANOLAMINE UTILIZATION PROTEIN EUTJ"/>
    <property type="match status" value="1"/>
</dbReference>
<dbReference type="InterPro" id="IPR043129">
    <property type="entry name" value="ATPase_NBD"/>
</dbReference>
<dbReference type="InterPro" id="IPR005883">
    <property type="entry name" value="PilM"/>
</dbReference>
<reference evidence="1 2" key="1">
    <citation type="submission" date="2019-08" db="EMBL/GenBank/DDBJ databases">
        <authorList>
            <person name="Guy L."/>
        </authorList>
    </citation>
    <scope>NUCLEOTIDE SEQUENCE [LARGE SCALE GENOMIC DNA]</scope>
    <source>
        <strain evidence="1 2">SGT-108</strain>
    </source>
</reference>
<dbReference type="Gene3D" id="3.30.420.40">
    <property type="match status" value="1"/>
</dbReference>
<protein>
    <recommendedName>
        <fullName evidence="3">Competence protein A</fullName>
    </recommendedName>
</protein>
<dbReference type="Proteomes" id="UP000324194">
    <property type="component" value="Chromosome 1"/>
</dbReference>
<gene>
    <name evidence="1" type="ORF">AQUSIP_19850</name>
</gene>
<evidence type="ECO:0000313" key="2">
    <source>
        <dbReference type="Proteomes" id="UP000324194"/>
    </source>
</evidence>
<sequence>MRYFFTSPPLIGIDIQSSAIRIAQLKKIAGGYLVEQAGAADLPEGVMTDDRVRDWSCITEVLSKLVHTYGLRGLAAAVSLPVSLVRMQYVALPCGMPQAAIESEIHAQVQKDFPGMRDALCVDFKIGPESSAGDPDVFFVAARREYVTQYMNAVNAAGLNLKIVDIDIHALERVLDMAAYGPGLNREAHAIVYVIREAVSLLIFWNDEILFHQHWARAEADENLAQLSSRIHLFHAAFPGKSISVLGCYSPDGHLESRLCALQEKWKPQVRCLKPFSRLLPGASLNEKWDQEYMTEFFVACGSAMREIPPWQP</sequence>
<dbReference type="KEGG" id="asip:AQUSIP_19850"/>